<dbReference type="GO" id="GO:0000976">
    <property type="term" value="F:transcription cis-regulatory region binding"/>
    <property type="evidence" value="ECO:0007669"/>
    <property type="project" value="TreeGrafter"/>
</dbReference>
<evidence type="ECO:0000313" key="5">
    <source>
        <dbReference type="EMBL" id="SUO96901.1"/>
    </source>
</evidence>
<dbReference type="InterPro" id="IPR032687">
    <property type="entry name" value="AraC-type_N"/>
</dbReference>
<dbReference type="Pfam" id="PF12833">
    <property type="entry name" value="HTH_18"/>
    <property type="match status" value="1"/>
</dbReference>
<dbReference type="PANTHER" id="PTHR47894">
    <property type="entry name" value="HTH-TYPE TRANSCRIPTIONAL REGULATOR GADX"/>
    <property type="match status" value="1"/>
</dbReference>
<evidence type="ECO:0000256" key="2">
    <source>
        <dbReference type="ARBA" id="ARBA00023125"/>
    </source>
</evidence>
<dbReference type="Gene3D" id="1.10.10.60">
    <property type="entry name" value="Homeodomain-like"/>
    <property type="match status" value="1"/>
</dbReference>
<keyword evidence="1" id="KW-0805">Transcription regulation</keyword>
<reference evidence="5 6" key="1">
    <citation type="submission" date="2018-06" db="EMBL/GenBank/DDBJ databases">
        <authorList>
            <consortium name="Pathogen Informatics"/>
            <person name="Doyle S."/>
        </authorList>
    </citation>
    <scope>NUCLEOTIDE SEQUENCE [LARGE SCALE GENOMIC DNA]</scope>
    <source>
        <strain evidence="5 6">NCTC13337</strain>
    </source>
</reference>
<dbReference type="GO" id="GO:0005829">
    <property type="term" value="C:cytosol"/>
    <property type="evidence" value="ECO:0007669"/>
    <property type="project" value="TreeGrafter"/>
</dbReference>
<dbReference type="SUPFAM" id="SSF46689">
    <property type="entry name" value="Homeodomain-like"/>
    <property type="match status" value="1"/>
</dbReference>
<proteinExistence type="predicted"/>
<gene>
    <name evidence="5" type="ORF">NCTC13337_02073</name>
</gene>
<evidence type="ECO:0000256" key="1">
    <source>
        <dbReference type="ARBA" id="ARBA00023015"/>
    </source>
</evidence>
<protein>
    <submittedName>
        <fullName evidence="5">DNA-binding transcriptional activator FeaR</fullName>
    </submittedName>
</protein>
<dbReference type="RefSeq" id="WP_072576620.1">
    <property type="nucleotide sequence ID" value="NZ_LWHB01000086.1"/>
</dbReference>
<evidence type="ECO:0000313" key="6">
    <source>
        <dbReference type="Proteomes" id="UP000254601"/>
    </source>
</evidence>
<dbReference type="AlphaFoldDB" id="A0A380MYZ5"/>
<evidence type="ECO:0000259" key="4">
    <source>
        <dbReference type="PROSITE" id="PS01124"/>
    </source>
</evidence>
<dbReference type="InterPro" id="IPR009057">
    <property type="entry name" value="Homeodomain-like_sf"/>
</dbReference>
<sequence length="343" mass="38812">MCEKQIVNNHSVLASWIRSICQTARSYEFDPIPLVIKSGLDPQLLNIPEARYPLDGVRTLWQLFIAESKDNLFGLSVGQKIQASALYSLGMAIMSCASLSDLMTIMARYCKVISTTSRISLMHTPEITTLTMKSIDGAEPMNSARLALMAFIYRQACSLSQHIVKPAFITLSMPYQENHYRIDEYFSCPVNLGAEVDSIAFHYADIIEPYASANIQLMNLNQTIVDKYLIQLDKTDICALVIHHIHSMIGKKEPKITDIADKLNLSVRTLQRRLKSHGCSFNELVDRKKRDIAHDLLAHTNQSMTEIAFYLDFSDLSNFIRASKRWFGCTPAKHRDNCLKIAT</sequence>
<organism evidence="5 6">
    <name type="scientific">Suttonella ornithocola</name>
    <dbReference type="NCBI Taxonomy" id="279832"/>
    <lineage>
        <taxon>Bacteria</taxon>
        <taxon>Pseudomonadati</taxon>
        <taxon>Pseudomonadota</taxon>
        <taxon>Gammaproteobacteria</taxon>
        <taxon>Cardiobacteriales</taxon>
        <taxon>Cardiobacteriaceae</taxon>
        <taxon>Suttonella</taxon>
    </lineage>
</organism>
<keyword evidence="6" id="KW-1185">Reference proteome</keyword>
<accession>A0A380MYZ5</accession>
<dbReference type="PANTHER" id="PTHR47894:SF1">
    <property type="entry name" value="HTH-TYPE TRANSCRIPTIONAL REGULATOR VQSM"/>
    <property type="match status" value="1"/>
</dbReference>
<keyword evidence="2 5" id="KW-0238">DNA-binding</keyword>
<dbReference type="OrthoDB" id="5722175at2"/>
<dbReference type="InterPro" id="IPR018060">
    <property type="entry name" value="HTH_AraC"/>
</dbReference>
<dbReference type="GO" id="GO:0003700">
    <property type="term" value="F:DNA-binding transcription factor activity"/>
    <property type="evidence" value="ECO:0007669"/>
    <property type="project" value="InterPro"/>
</dbReference>
<dbReference type="PROSITE" id="PS01124">
    <property type="entry name" value="HTH_ARAC_FAMILY_2"/>
    <property type="match status" value="1"/>
</dbReference>
<feature type="domain" description="HTH araC/xylS-type" evidence="4">
    <location>
        <begin position="239"/>
        <end position="337"/>
    </location>
</feature>
<dbReference type="Pfam" id="PF12625">
    <property type="entry name" value="Arabinose_bd"/>
    <property type="match status" value="1"/>
</dbReference>
<keyword evidence="3" id="KW-0804">Transcription</keyword>
<evidence type="ECO:0000256" key="3">
    <source>
        <dbReference type="ARBA" id="ARBA00023163"/>
    </source>
</evidence>
<dbReference type="EMBL" id="UHIC01000001">
    <property type="protein sequence ID" value="SUO96901.1"/>
    <property type="molecule type" value="Genomic_DNA"/>
</dbReference>
<dbReference type="SMART" id="SM00342">
    <property type="entry name" value="HTH_ARAC"/>
    <property type="match status" value="1"/>
</dbReference>
<name>A0A380MYZ5_9GAMM</name>
<dbReference type="Proteomes" id="UP000254601">
    <property type="component" value="Unassembled WGS sequence"/>
</dbReference>